<name>A0ABW0UK71_9ACTN</name>
<sequence length="382" mass="42856">MSDSIIVRVQLNNFDVAHRTKDTQVYVQIPEVARASWLLPAEAYDNLRDAEWGDVLDAAIKSYEERWVVTDTASANAREAVRAWLKVDENRDALNEAWFQDRARRDPVSRSLLRDVEQLRAQLAASEQHSERRRIAWRMARTRALATGGAADRYAAQARYAQEALQHMLFTVIAGQMALHAARLEANELRTRVAELERPAMERHRSDVRESYRQLATQAREDGDFEGEAVVQQQLAEREAVWAREDQLAKEFANDPLAVQPYVPGPSVDASVDRLTRLLAPTQALREDEPAALRAEDTADILTLADAQHADATYDPAFQTINLELTATPEQWAGWQKALAVDLARTTNRGSCVTSHATWRGSHVVIRCWFSESGSGSEAGDA</sequence>
<gene>
    <name evidence="1" type="ORF">ACFPZJ_07315</name>
</gene>
<protein>
    <submittedName>
        <fullName evidence="1">Uncharacterized protein</fullName>
    </submittedName>
</protein>
<reference evidence="2" key="1">
    <citation type="journal article" date="2019" name="Int. J. Syst. Evol. Microbiol.">
        <title>The Global Catalogue of Microorganisms (GCM) 10K type strain sequencing project: providing services to taxonomists for standard genome sequencing and annotation.</title>
        <authorList>
            <consortium name="The Broad Institute Genomics Platform"/>
            <consortium name="The Broad Institute Genome Sequencing Center for Infectious Disease"/>
            <person name="Wu L."/>
            <person name="Ma J."/>
        </authorList>
    </citation>
    <scope>NUCLEOTIDE SEQUENCE [LARGE SCALE GENOMIC DNA]</scope>
    <source>
        <strain evidence="2">CGMCC 4.7248</strain>
    </source>
</reference>
<dbReference type="Proteomes" id="UP001596154">
    <property type="component" value="Unassembled WGS sequence"/>
</dbReference>
<organism evidence="1 2">
    <name type="scientific">Streptomyces bullii</name>
    <dbReference type="NCBI Taxonomy" id="349910"/>
    <lineage>
        <taxon>Bacteria</taxon>
        <taxon>Bacillati</taxon>
        <taxon>Actinomycetota</taxon>
        <taxon>Actinomycetes</taxon>
        <taxon>Kitasatosporales</taxon>
        <taxon>Streptomycetaceae</taxon>
        <taxon>Streptomyces</taxon>
    </lineage>
</organism>
<accession>A0ABW0UK71</accession>
<evidence type="ECO:0000313" key="1">
    <source>
        <dbReference type="EMBL" id="MFC5633603.1"/>
    </source>
</evidence>
<comment type="caution">
    <text evidence="1">The sequence shown here is derived from an EMBL/GenBank/DDBJ whole genome shotgun (WGS) entry which is preliminary data.</text>
</comment>
<evidence type="ECO:0000313" key="2">
    <source>
        <dbReference type="Proteomes" id="UP001596154"/>
    </source>
</evidence>
<dbReference type="RefSeq" id="WP_381018778.1">
    <property type="nucleotide sequence ID" value="NZ_JBHSNY010000002.1"/>
</dbReference>
<keyword evidence="2" id="KW-1185">Reference proteome</keyword>
<proteinExistence type="predicted"/>
<dbReference type="EMBL" id="JBHSNY010000002">
    <property type="protein sequence ID" value="MFC5633603.1"/>
    <property type="molecule type" value="Genomic_DNA"/>
</dbReference>